<dbReference type="GO" id="GO:0008270">
    <property type="term" value="F:zinc ion binding"/>
    <property type="evidence" value="ECO:0007669"/>
    <property type="project" value="UniProtKB-KW"/>
</dbReference>
<dbReference type="InParanoid" id="F0VEI3"/>
<dbReference type="GO" id="GO:0016567">
    <property type="term" value="P:protein ubiquitination"/>
    <property type="evidence" value="ECO:0007669"/>
    <property type="project" value="TreeGrafter"/>
</dbReference>
<name>F0VEI3_NEOCL</name>
<sequence>METEDLSDLLAAFDSLPELSNRETDSDRDFPSSANRSREEPENAQEIEGERQTGGERETAGEGGERIARLGFTSREGSEQVSTPSLRAVLDFPSLIPDERERRADGGEGDRPRVAFLGSPEESESDGARDSERESAARGGEGFASQGGVSSAAGPRGDLRPAETSPVLLETAASARGLSGGEERVNDPFDLDDTLGAFFDAALPPASVESWTDFLLSQADRPPAPALPCASPAPRFLAFHAPGPPISPPPVRASRPVASLSSRSPPLPSLPSRSSSSSVAAPRPCPPSGLSVPGAARRQMHALPLHAAVSSASAAEGLRREVGNSPAEREREPRPGRDVPEAPSARPSRVHEHSGQAEADSSPSRLRRRPLSLDDYFSVAQQSRRRCTGTSQVSTSNGDEPGRQATPEPAASLPLTTSRVRVAPVSSGSSASSGCALLTDVSQGPRAPPVPASPRRIHPSSPFPPPISPPSSPLRARSSPSSPPSPSSASSSASFSSSNASVPEGASRMPFPSVSPQHESVRGAPASPPEKTRQLPLRGAPLSGSKLLAGACLFFGKAQECPVCLTEFEAVAEVASVDDCRHAFCLRCISKWVRQSRSCPLCRGQTTTVCLWKARHAKPGPGAKNVASKAAEANGASAKGETDAGGIRAFAFARRLQPDRNNILKPVSLATKLSRSGRETRSGRRVPTRRAKASPTSRPAARLSPSRSPSSVAPEQGRDLALATSREEGADQAIQVDVLEGPGVPEL</sequence>
<evidence type="ECO:0000256" key="5">
    <source>
        <dbReference type="SAM" id="MobiDB-lite"/>
    </source>
</evidence>
<reference evidence="7" key="1">
    <citation type="submission" date="2011-02" db="EMBL/GenBank/DDBJ databases">
        <authorList>
            <person name="Aslett M."/>
        </authorList>
    </citation>
    <scope>NUCLEOTIDE SEQUENCE</scope>
    <source>
        <strain evidence="7">Liverpool</strain>
    </source>
</reference>
<dbReference type="CDD" id="cd16574">
    <property type="entry name" value="RING-HC_Topors"/>
    <property type="match status" value="1"/>
</dbReference>
<proteinExistence type="predicted"/>
<feature type="compositionally biased region" description="Basic and acidic residues" evidence="5">
    <location>
        <begin position="48"/>
        <end position="68"/>
    </location>
</feature>
<feature type="region of interest" description="Disordered" evidence="5">
    <location>
        <begin position="1"/>
        <end position="187"/>
    </location>
</feature>
<dbReference type="RefSeq" id="XP_003882159.1">
    <property type="nucleotide sequence ID" value="XM_003882110.1"/>
</dbReference>
<dbReference type="SUPFAM" id="SSF57850">
    <property type="entry name" value="RING/U-box"/>
    <property type="match status" value="1"/>
</dbReference>
<feature type="compositionally biased region" description="Polar residues" evidence="5">
    <location>
        <begin position="388"/>
        <end position="398"/>
    </location>
</feature>
<feature type="compositionally biased region" description="Low complexity" evidence="5">
    <location>
        <begin position="418"/>
        <end position="434"/>
    </location>
</feature>
<dbReference type="EMBL" id="LN714480">
    <property type="protein sequence ID" value="CEL66089.1"/>
    <property type="molecule type" value="Genomic_DNA"/>
</dbReference>
<dbReference type="InterPro" id="IPR058746">
    <property type="entry name" value="Znf_RING-type_Topors"/>
</dbReference>
<dbReference type="EMBL" id="FR823387">
    <property type="protein sequence ID" value="CBZ52127.1"/>
    <property type="molecule type" value="Genomic_DNA"/>
</dbReference>
<feature type="compositionally biased region" description="Basic and acidic residues" evidence="5">
    <location>
        <begin position="97"/>
        <end position="113"/>
    </location>
</feature>
<evidence type="ECO:0000256" key="4">
    <source>
        <dbReference type="PROSITE-ProRule" id="PRU00175"/>
    </source>
</evidence>
<dbReference type="PROSITE" id="PS50089">
    <property type="entry name" value="ZF_RING_2"/>
    <property type="match status" value="1"/>
</dbReference>
<evidence type="ECO:0000256" key="2">
    <source>
        <dbReference type="ARBA" id="ARBA00022771"/>
    </source>
</evidence>
<protein>
    <submittedName>
        <fullName evidence="7">Putative zinc finger (C3HC4 type RING finger) protein</fullName>
    </submittedName>
    <submittedName>
        <fullName evidence="8">Zinc finger (C3HC4 type RING finger) protein,putative</fullName>
    </submittedName>
</protein>
<dbReference type="InterPro" id="IPR017907">
    <property type="entry name" value="Znf_RING_CS"/>
</dbReference>
<feature type="region of interest" description="Disordered" evidence="5">
    <location>
        <begin position="668"/>
        <end position="747"/>
    </location>
</feature>
<dbReference type="SMART" id="SM00184">
    <property type="entry name" value="RING"/>
    <property type="match status" value="1"/>
</dbReference>
<dbReference type="eggNOG" id="KOG0800">
    <property type="taxonomic scope" value="Eukaryota"/>
</dbReference>
<evidence type="ECO:0000313" key="7">
    <source>
        <dbReference type="EMBL" id="CBZ52127.1"/>
    </source>
</evidence>
<evidence type="ECO:0000313" key="8">
    <source>
        <dbReference type="EMBL" id="CEL66089.1"/>
    </source>
</evidence>
<dbReference type="GO" id="GO:0061630">
    <property type="term" value="F:ubiquitin protein ligase activity"/>
    <property type="evidence" value="ECO:0007669"/>
    <property type="project" value="TreeGrafter"/>
</dbReference>
<feature type="compositionally biased region" description="Low complexity" evidence="5">
    <location>
        <begin position="252"/>
        <end position="282"/>
    </location>
</feature>
<keyword evidence="3" id="KW-0862">Zinc</keyword>
<dbReference type="InterPro" id="IPR013083">
    <property type="entry name" value="Znf_RING/FYVE/PHD"/>
</dbReference>
<dbReference type="Proteomes" id="UP000007494">
    <property type="component" value="Chromosome VI"/>
</dbReference>
<feature type="domain" description="RING-type" evidence="6">
    <location>
        <begin position="561"/>
        <end position="603"/>
    </location>
</feature>
<feature type="compositionally biased region" description="Pro residues" evidence="5">
    <location>
        <begin position="242"/>
        <end position="251"/>
    </location>
</feature>
<organism evidence="7 9">
    <name type="scientific">Neospora caninum (strain Liverpool)</name>
    <dbReference type="NCBI Taxonomy" id="572307"/>
    <lineage>
        <taxon>Eukaryota</taxon>
        <taxon>Sar</taxon>
        <taxon>Alveolata</taxon>
        <taxon>Apicomplexa</taxon>
        <taxon>Conoidasida</taxon>
        <taxon>Coccidia</taxon>
        <taxon>Eucoccidiorida</taxon>
        <taxon>Eimeriorina</taxon>
        <taxon>Sarcocystidae</taxon>
        <taxon>Neospora</taxon>
    </lineage>
</organism>
<dbReference type="OrthoDB" id="291601at2759"/>
<reference evidence="7" key="2">
    <citation type="submission" date="2011-03" db="EMBL/GenBank/DDBJ databases">
        <title>Comparative genomics and transcriptomics of Neospora caninum and Toxoplasma gondii.</title>
        <authorList>
            <person name="Reid A.J."/>
            <person name="Sohal A."/>
            <person name="Harris D."/>
            <person name="Quail M."/>
            <person name="Sanders M."/>
            <person name="Berriman M."/>
            <person name="Wastling J.M."/>
            <person name="Pain A."/>
        </authorList>
    </citation>
    <scope>NUCLEOTIDE SEQUENCE</scope>
    <source>
        <strain evidence="7">Liverpool</strain>
    </source>
</reference>
<dbReference type="PANTHER" id="PTHR45969:SF69">
    <property type="entry name" value="FINGER DOMAIN PROTEIN, PUTATIVE (AFU_ORTHOLOGUE AFUA_3G12190)-RELATED"/>
    <property type="match status" value="1"/>
</dbReference>
<dbReference type="GeneID" id="13444993"/>
<dbReference type="VEuPathDB" id="ToxoDB:NCLIV_019160"/>
<evidence type="ECO:0000259" key="6">
    <source>
        <dbReference type="PROSITE" id="PS50089"/>
    </source>
</evidence>
<feature type="compositionally biased region" description="Basic and acidic residues" evidence="5">
    <location>
        <begin position="20"/>
        <end position="41"/>
    </location>
</feature>
<feature type="compositionally biased region" description="Low complexity" evidence="5">
    <location>
        <begin position="693"/>
        <end position="714"/>
    </location>
</feature>
<dbReference type="PROSITE" id="PS00518">
    <property type="entry name" value="ZF_RING_1"/>
    <property type="match status" value="1"/>
</dbReference>
<dbReference type="OMA" id="VDDCRHA"/>
<reference evidence="8" key="4">
    <citation type="journal article" date="2015" name="PLoS ONE">
        <title>Comprehensive Evaluation of Toxoplasma gondii VEG and Neospora caninum LIV Genomes with Tachyzoite Stage Transcriptome and Proteome Defines Novel Transcript Features.</title>
        <authorList>
            <person name="Ramaprasad A."/>
            <person name="Mourier T."/>
            <person name="Naeem R."/>
            <person name="Malas T.B."/>
            <person name="Moussa E."/>
            <person name="Panigrahi A."/>
            <person name="Vermont S.J."/>
            <person name="Otto T.D."/>
            <person name="Wastling J."/>
            <person name="Pain A."/>
        </authorList>
    </citation>
    <scope>NUCLEOTIDE SEQUENCE</scope>
    <source>
        <strain evidence="8">Liverpool</strain>
    </source>
</reference>
<evidence type="ECO:0000313" key="9">
    <source>
        <dbReference type="Proteomes" id="UP000007494"/>
    </source>
</evidence>
<evidence type="ECO:0000256" key="1">
    <source>
        <dbReference type="ARBA" id="ARBA00022723"/>
    </source>
</evidence>
<keyword evidence="2 4" id="KW-0863">Zinc-finger</keyword>
<dbReference type="InterPro" id="IPR001841">
    <property type="entry name" value="Znf_RING"/>
</dbReference>
<keyword evidence="9" id="KW-1185">Reference proteome</keyword>
<keyword evidence="1" id="KW-0479">Metal-binding</keyword>
<dbReference type="Pfam" id="PF13639">
    <property type="entry name" value="zf-RING_2"/>
    <property type="match status" value="1"/>
</dbReference>
<dbReference type="Gene3D" id="3.30.40.10">
    <property type="entry name" value="Zinc/RING finger domain, C3HC4 (zinc finger)"/>
    <property type="match status" value="1"/>
</dbReference>
<feature type="compositionally biased region" description="Pro residues" evidence="5">
    <location>
        <begin position="461"/>
        <end position="472"/>
    </location>
</feature>
<feature type="compositionally biased region" description="Low complexity" evidence="5">
    <location>
        <begin position="487"/>
        <end position="501"/>
    </location>
</feature>
<dbReference type="PANTHER" id="PTHR45969">
    <property type="entry name" value="RING ZINC FINGER PROTEIN-RELATED"/>
    <property type="match status" value="1"/>
</dbReference>
<dbReference type="AlphaFoldDB" id="F0VEI3"/>
<feature type="compositionally biased region" description="Basic residues" evidence="5">
    <location>
        <begin position="683"/>
        <end position="692"/>
    </location>
</feature>
<feature type="compositionally biased region" description="Basic and acidic residues" evidence="5">
    <location>
        <begin position="317"/>
        <end position="340"/>
    </location>
</feature>
<gene>
    <name evidence="8" type="ORF">BN1204_019160</name>
    <name evidence="7" type="ORF">NCLIV_019160</name>
</gene>
<feature type="region of interest" description="Disordered" evidence="5">
    <location>
        <begin position="219"/>
        <end position="538"/>
    </location>
</feature>
<evidence type="ECO:0000256" key="3">
    <source>
        <dbReference type="ARBA" id="ARBA00022833"/>
    </source>
</evidence>
<feature type="compositionally biased region" description="Basic and acidic residues" evidence="5">
    <location>
        <begin position="126"/>
        <end position="136"/>
    </location>
</feature>
<accession>F0VEI3</accession>
<reference evidence="9" key="3">
    <citation type="journal article" date="2012" name="PLoS Pathog.">
        <title>Comparative genomics of the apicomplexan parasites Toxoplasma gondii and Neospora caninum: Coccidia differing in host range and transmission strategy.</title>
        <authorList>
            <person name="Reid A.J."/>
            <person name="Vermont S.J."/>
            <person name="Cotton J.A."/>
            <person name="Harris D."/>
            <person name="Hill-Cawthorne G.A."/>
            <person name="Konen-Waisman S."/>
            <person name="Latham S.M."/>
            <person name="Mourier T."/>
            <person name="Norton R."/>
            <person name="Quail M.A."/>
            <person name="Sanders M."/>
            <person name="Shanmugam D."/>
            <person name="Sohal A."/>
            <person name="Wasmuth J.D."/>
            <person name="Brunk B."/>
            <person name="Grigg M.E."/>
            <person name="Howard J.C."/>
            <person name="Parkinson J."/>
            <person name="Roos D.S."/>
            <person name="Trees A.J."/>
            <person name="Berriman M."/>
            <person name="Pain A."/>
            <person name="Wastling J.M."/>
        </authorList>
    </citation>
    <scope>NUCLEOTIDE SEQUENCE [LARGE SCALE GENOMIC DNA]</scope>
    <source>
        <strain evidence="9">Liverpool</strain>
    </source>
</reference>